<reference evidence="1 2" key="1">
    <citation type="submission" date="2018-08" db="EMBL/GenBank/DDBJ databases">
        <title>A genome reference for cultivated species of the human gut microbiota.</title>
        <authorList>
            <person name="Zou Y."/>
            <person name="Xue W."/>
            <person name="Luo G."/>
        </authorList>
    </citation>
    <scope>NUCLEOTIDE SEQUENCE [LARGE SCALE GENOMIC DNA]</scope>
    <source>
        <strain evidence="1 2">AF17-27</strain>
    </source>
</reference>
<name>A0A412RR68_9FIRM</name>
<comment type="caution">
    <text evidence="1">The sequence shown here is derived from an EMBL/GenBank/DDBJ whole genome shotgun (WGS) entry which is preliminary data.</text>
</comment>
<evidence type="ECO:0000313" key="2">
    <source>
        <dbReference type="Proteomes" id="UP000283765"/>
    </source>
</evidence>
<sequence>MTNQEIAAKVSQFINYNINKEGITCKELAARKKLNYKSINAYANGSRIPRLRNYIIIYAMFADNLTRRDAEKAASKTINSFLDEIAILFSKGYRYADFEQITGIPDAIFYKYRKRLVKDVSLLHAIIIIECFNLNFKIPGLID</sequence>
<accession>A0A412RR68</accession>
<gene>
    <name evidence="1" type="ORF">DWW89_06805</name>
</gene>
<dbReference type="GO" id="GO:0003677">
    <property type="term" value="F:DNA binding"/>
    <property type="evidence" value="ECO:0007669"/>
    <property type="project" value="InterPro"/>
</dbReference>
<dbReference type="Gene3D" id="1.10.260.40">
    <property type="entry name" value="lambda repressor-like DNA-binding domains"/>
    <property type="match status" value="1"/>
</dbReference>
<dbReference type="InterPro" id="IPR010982">
    <property type="entry name" value="Lambda_DNA-bd_dom_sf"/>
</dbReference>
<dbReference type="EMBL" id="QRXR01000008">
    <property type="protein sequence ID" value="RGU26144.1"/>
    <property type="molecule type" value="Genomic_DNA"/>
</dbReference>
<dbReference type="AlphaFoldDB" id="A0A412RR68"/>
<dbReference type="RefSeq" id="WP_117993638.1">
    <property type="nucleotide sequence ID" value="NZ_QRXR01000008.1"/>
</dbReference>
<dbReference type="Proteomes" id="UP000283765">
    <property type="component" value="Unassembled WGS sequence"/>
</dbReference>
<proteinExistence type="predicted"/>
<evidence type="ECO:0000313" key="1">
    <source>
        <dbReference type="EMBL" id="RGU26144.1"/>
    </source>
</evidence>
<organism evidence="1 2">
    <name type="scientific">Agathobacter rectalis</name>
    <dbReference type="NCBI Taxonomy" id="39491"/>
    <lineage>
        <taxon>Bacteria</taxon>
        <taxon>Bacillati</taxon>
        <taxon>Bacillota</taxon>
        <taxon>Clostridia</taxon>
        <taxon>Lachnospirales</taxon>
        <taxon>Lachnospiraceae</taxon>
        <taxon>Agathobacter</taxon>
    </lineage>
</organism>
<protein>
    <submittedName>
        <fullName evidence="1">Uncharacterized protein</fullName>
    </submittedName>
</protein>